<dbReference type="Proteomes" id="UP000054217">
    <property type="component" value="Unassembled WGS sequence"/>
</dbReference>
<name>A0A0C3IBL1_PISTI</name>
<evidence type="ECO:0000256" key="1">
    <source>
        <dbReference type="SAM" id="MobiDB-lite"/>
    </source>
</evidence>
<gene>
    <name evidence="2" type="ORF">M404DRAFT_1008348</name>
</gene>
<keyword evidence="3" id="KW-1185">Reference proteome</keyword>
<feature type="compositionally biased region" description="Low complexity" evidence="1">
    <location>
        <begin position="1"/>
        <end position="22"/>
    </location>
</feature>
<evidence type="ECO:0000313" key="3">
    <source>
        <dbReference type="Proteomes" id="UP000054217"/>
    </source>
</evidence>
<feature type="region of interest" description="Disordered" evidence="1">
    <location>
        <begin position="329"/>
        <end position="373"/>
    </location>
</feature>
<feature type="region of interest" description="Disordered" evidence="1">
    <location>
        <begin position="67"/>
        <end position="88"/>
    </location>
</feature>
<dbReference type="STRING" id="870435.A0A0C3IBL1"/>
<dbReference type="EMBL" id="KN832098">
    <property type="protein sequence ID" value="KIN94447.1"/>
    <property type="molecule type" value="Genomic_DNA"/>
</dbReference>
<dbReference type="OrthoDB" id="2661881at2759"/>
<proteinExistence type="predicted"/>
<reference evidence="3" key="2">
    <citation type="submission" date="2015-01" db="EMBL/GenBank/DDBJ databases">
        <title>Evolutionary Origins and Diversification of the Mycorrhizal Mutualists.</title>
        <authorList>
            <consortium name="DOE Joint Genome Institute"/>
            <consortium name="Mycorrhizal Genomics Consortium"/>
            <person name="Kohler A."/>
            <person name="Kuo A."/>
            <person name="Nagy L.G."/>
            <person name="Floudas D."/>
            <person name="Copeland A."/>
            <person name="Barry K.W."/>
            <person name="Cichocki N."/>
            <person name="Veneault-Fourrey C."/>
            <person name="LaButti K."/>
            <person name="Lindquist E.A."/>
            <person name="Lipzen A."/>
            <person name="Lundell T."/>
            <person name="Morin E."/>
            <person name="Murat C."/>
            <person name="Riley R."/>
            <person name="Ohm R."/>
            <person name="Sun H."/>
            <person name="Tunlid A."/>
            <person name="Henrissat B."/>
            <person name="Grigoriev I.V."/>
            <person name="Hibbett D.S."/>
            <person name="Martin F."/>
        </authorList>
    </citation>
    <scope>NUCLEOTIDE SEQUENCE [LARGE SCALE GENOMIC DNA]</scope>
    <source>
        <strain evidence="3">Marx 270</strain>
    </source>
</reference>
<dbReference type="AlphaFoldDB" id="A0A0C3IBL1"/>
<evidence type="ECO:0000313" key="2">
    <source>
        <dbReference type="EMBL" id="KIN94447.1"/>
    </source>
</evidence>
<dbReference type="HOGENOM" id="CLU_655720_0_0_1"/>
<dbReference type="InParanoid" id="A0A0C3IBL1"/>
<accession>A0A0C3IBL1</accession>
<protein>
    <submittedName>
        <fullName evidence="2">Uncharacterized protein</fullName>
    </submittedName>
</protein>
<sequence length="386" mass="42012">PPSSSSESSAQPSSSQPPSGSGLVASVLQKVLSRPSFPANIASSSQPTYAPAPLQLGMPSYRQADLESNRGLKGKSRAVSAKTAQTGRNRRVNMKSPEFFISRIIFLPHGTAEPEDSGHMEDSGSTSGPLLAHLFPVIRCSRAPSATDLTRLEALGLAHANFWDYFQFNRDWSFSQVDSYLHSLFPTLFAYLDSQPRTINPGYSSLQASCYRYLPPYHLCVKSHKEVAIASGADFPDGKLIYAKDSELFLVTRHKIPYTVLEQWKPCPVTKLASKAAGKRKAIVLSDTESDDTDFASRVADSDGELDAPLSFTQHPSKRFVRTSHDAGMEATMGTPQPPSPDSPLPAMTVPATPEAESAPRPPNSSSFTIDESIANPWKAHHTFKF</sequence>
<reference evidence="2 3" key="1">
    <citation type="submission" date="2014-04" db="EMBL/GenBank/DDBJ databases">
        <authorList>
            <consortium name="DOE Joint Genome Institute"/>
            <person name="Kuo A."/>
            <person name="Kohler A."/>
            <person name="Costa M.D."/>
            <person name="Nagy L.G."/>
            <person name="Floudas D."/>
            <person name="Copeland A."/>
            <person name="Barry K.W."/>
            <person name="Cichocki N."/>
            <person name="Veneault-Fourrey C."/>
            <person name="LaButti K."/>
            <person name="Lindquist E.A."/>
            <person name="Lipzen A."/>
            <person name="Lundell T."/>
            <person name="Morin E."/>
            <person name="Murat C."/>
            <person name="Sun H."/>
            <person name="Tunlid A."/>
            <person name="Henrissat B."/>
            <person name="Grigoriev I.V."/>
            <person name="Hibbett D.S."/>
            <person name="Martin F."/>
            <person name="Nordberg H.P."/>
            <person name="Cantor M.N."/>
            <person name="Hua S.X."/>
        </authorList>
    </citation>
    <scope>NUCLEOTIDE SEQUENCE [LARGE SCALE GENOMIC DNA]</scope>
    <source>
        <strain evidence="2 3">Marx 270</strain>
    </source>
</reference>
<feature type="region of interest" description="Disordered" evidence="1">
    <location>
        <begin position="1"/>
        <end position="24"/>
    </location>
</feature>
<organism evidence="2 3">
    <name type="scientific">Pisolithus tinctorius Marx 270</name>
    <dbReference type="NCBI Taxonomy" id="870435"/>
    <lineage>
        <taxon>Eukaryota</taxon>
        <taxon>Fungi</taxon>
        <taxon>Dikarya</taxon>
        <taxon>Basidiomycota</taxon>
        <taxon>Agaricomycotina</taxon>
        <taxon>Agaricomycetes</taxon>
        <taxon>Agaricomycetidae</taxon>
        <taxon>Boletales</taxon>
        <taxon>Sclerodermatineae</taxon>
        <taxon>Pisolithaceae</taxon>
        <taxon>Pisolithus</taxon>
    </lineage>
</organism>
<feature type="non-terminal residue" evidence="2">
    <location>
        <position position="1"/>
    </location>
</feature>